<sequence length="224" mass="25088">MAVLSVDDLTVAYGDHTVFSNLSFTINSGDFLVVVGENGVGKTTLVKALLGLIKPKEGTINIPKDTRLGYVPQFRNLDEEYPLSIRDFVALNSRQSRWPWLTKKERHRLDRIIRITDLTKIAGRPLGLASGGEKQRAYLAQALLTNPRLLILDESTASLDNEMKYSLLDLVARFQEDGLSVMFITHDWDLAQRYGTRYLHMQADGYTAGSINELAAIVKGEEEC</sequence>
<dbReference type="InterPro" id="IPR027417">
    <property type="entry name" value="P-loop_NTPase"/>
</dbReference>
<organism evidence="6 7">
    <name type="scientific">Limosilactobacillus panis DSM 6035</name>
    <dbReference type="NCBI Taxonomy" id="1423782"/>
    <lineage>
        <taxon>Bacteria</taxon>
        <taxon>Bacillati</taxon>
        <taxon>Bacillota</taxon>
        <taxon>Bacilli</taxon>
        <taxon>Lactobacillales</taxon>
        <taxon>Lactobacillaceae</taxon>
        <taxon>Limosilactobacillus</taxon>
    </lineage>
</organism>
<dbReference type="OrthoDB" id="9806726at2"/>
<dbReference type="Proteomes" id="UP000051412">
    <property type="component" value="Unassembled WGS sequence"/>
</dbReference>
<evidence type="ECO:0000256" key="3">
    <source>
        <dbReference type="ARBA" id="ARBA00022741"/>
    </source>
</evidence>
<gene>
    <name evidence="6" type="ORF">FD32_GL000237</name>
</gene>
<dbReference type="SUPFAM" id="SSF52540">
    <property type="entry name" value="P-loop containing nucleoside triphosphate hydrolases"/>
    <property type="match status" value="1"/>
</dbReference>
<dbReference type="PROSITE" id="PS50893">
    <property type="entry name" value="ABC_TRANSPORTER_2"/>
    <property type="match status" value="1"/>
</dbReference>
<dbReference type="Gene3D" id="3.40.50.300">
    <property type="entry name" value="P-loop containing nucleotide triphosphate hydrolases"/>
    <property type="match status" value="1"/>
</dbReference>
<dbReference type="GO" id="GO:0005524">
    <property type="term" value="F:ATP binding"/>
    <property type="evidence" value="ECO:0007669"/>
    <property type="project" value="UniProtKB-KW"/>
</dbReference>
<dbReference type="Pfam" id="PF00005">
    <property type="entry name" value="ABC_tran"/>
    <property type="match status" value="1"/>
</dbReference>
<evidence type="ECO:0000313" key="6">
    <source>
        <dbReference type="EMBL" id="KRM26835.1"/>
    </source>
</evidence>
<keyword evidence="4 6" id="KW-0067">ATP-binding</keyword>
<dbReference type="PANTHER" id="PTHR42734">
    <property type="entry name" value="METAL TRANSPORT SYSTEM ATP-BINDING PROTEIN TM_0124-RELATED"/>
    <property type="match status" value="1"/>
</dbReference>
<feature type="domain" description="ABC transporter" evidence="5">
    <location>
        <begin position="4"/>
        <end position="223"/>
    </location>
</feature>
<evidence type="ECO:0000313" key="7">
    <source>
        <dbReference type="Proteomes" id="UP000051412"/>
    </source>
</evidence>
<dbReference type="SMART" id="SM00382">
    <property type="entry name" value="AAA"/>
    <property type="match status" value="1"/>
</dbReference>
<comment type="caution">
    <text evidence="6">The sequence shown here is derived from an EMBL/GenBank/DDBJ whole genome shotgun (WGS) entry which is preliminary data.</text>
</comment>
<keyword evidence="2" id="KW-0813">Transport</keyword>
<dbReference type="CDD" id="cd03235">
    <property type="entry name" value="ABC_Metallic_Cations"/>
    <property type="match status" value="1"/>
</dbReference>
<dbReference type="InterPro" id="IPR003593">
    <property type="entry name" value="AAA+_ATPase"/>
</dbReference>
<dbReference type="PANTHER" id="PTHR42734:SF17">
    <property type="entry name" value="METAL TRANSPORT SYSTEM ATP-BINDING PROTEIN TM_0124-RELATED"/>
    <property type="match status" value="1"/>
</dbReference>
<accession>A0A0R1XIQ4</accession>
<evidence type="ECO:0000256" key="4">
    <source>
        <dbReference type="ARBA" id="ARBA00022840"/>
    </source>
</evidence>
<evidence type="ECO:0000259" key="5">
    <source>
        <dbReference type="PROSITE" id="PS50893"/>
    </source>
</evidence>
<dbReference type="InterPro" id="IPR003439">
    <property type="entry name" value="ABC_transporter-like_ATP-bd"/>
</dbReference>
<reference evidence="6 7" key="1">
    <citation type="journal article" date="2015" name="Genome Announc.">
        <title>Expanding the biotechnology potential of lactobacilli through comparative genomics of 213 strains and associated genera.</title>
        <authorList>
            <person name="Sun Z."/>
            <person name="Harris H.M."/>
            <person name="McCann A."/>
            <person name="Guo C."/>
            <person name="Argimon S."/>
            <person name="Zhang W."/>
            <person name="Yang X."/>
            <person name="Jeffery I.B."/>
            <person name="Cooney J.C."/>
            <person name="Kagawa T.F."/>
            <person name="Liu W."/>
            <person name="Song Y."/>
            <person name="Salvetti E."/>
            <person name="Wrobel A."/>
            <person name="Rasinkangas P."/>
            <person name="Parkhill J."/>
            <person name="Rea M.C."/>
            <person name="O'Sullivan O."/>
            <person name="Ritari J."/>
            <person name="Douillard F.P."/>
            <person name="Paul Ross R."/>
            <person name="Yang R."/>
            <person name="Briner A.E."/>
            <person name="Felis G.E."/>
            <person name="de Vos W.M."/>
            <person name="Barrangou R."/>
            <person name="Klaenhammer T.R."/>
            <person name="Caufield P.W."/>
            <person name="Cui Y."/>
            <person name="Zhang H."/>
            <person name="O'Toole P.W."/>
        </authorList>
    </citation>
    <scope>NUCLEOTIDE SEQUENCE [LARGE SCALE GENOMIC DNA]</scope>
    <source>
        <strain evidence="6 7">DSM 6035</strain>
    </source>
</reference>
<dbReference type="EMBL" id="AZGM01000073">
    <property type="protein sequence ID" value="KRM26835.1"/>
    <property type="molecule type" value="Genomic_DNA"/>
</dbReference>
<evidence type="ECO:0000256" key="2">
    <source>
        <dbReference type="ARBA" id="ARBA00022448"/>
    </source>
</evidence>
<proteinExistence type="inferred from homology"/>
<dbReference type="GO" id="GO:0016887">
    <property type="term" value="F:ATP hydrolysis activity"/>
    <property type="evidence" value="ECO:0007669"/>
    <property type="project" value="InterPro"/>
</dbReference>
<dbReference type="AlphaFoldDB" id="A0A0R1XIQ4"/>
<protein>
    <submittedName>
        <fullName evidence="6">ABC transporter, ATP-binding protein</fullName>
    </submittedName>
</protein>
<dbReference type="STRING" id="1423782.FD32_GL000237"/>
<name>A0A0R1XIQ4_9LACO</name>
<dbReference type="PATRIC" id="fig|1423782.4.peg.239"/>
<keyword evidence="7" id="KW-1185">Reference proteome</keyword>
<comment type="similarity">
    <text evidence="1">Belongs to the ABC transporter superfamily.</text>
</comment>
<evidence type="ECO:0000256" key="1">
    <source>
        <dbReference type="ARBA" id="ARBA00005417"/>
    </source>
</evidence>
<dbReference type="RefSeq" id="WP_047767926.1">
    <property type="nucleotide sequence ID" value="NZ_AZGM01000073.1"/>
</dbReference>
<keyword evidence="3" id="KW-0547">Nucleotide-binding</keyword>
<dbReference type="InterPro" id="IPR050153">
    <property type="entry name" value="Metal_Ion_Import_ABC"/>
</dbReference>